<dbReference type="EMBL" id="CP072788">
    <property type="protein sequence ID" value="QTR04052.1"/>
    <property type="molecule type" value="Genomic_DNA"/>
</dbReference>
<evidence type="ECO:0000313" key="4">
    <source>
        <dbReference type="Proteomes" id="UP000671828"/>
    </source>
</evidence>
<feature type="transmembrane region" description="Helical" evidence="1">
    <location>
        <begin position="100"/>
        <end position="125"/>
    </location>
</feature>
<name>A0A8T8HZU5_9PSEU</name>
<proteinExistence type="predicted"/>
<sequence length="207" mass="22046">MSKSVTQHPLISSYLDRLTREAVPLTPSRREELVQEIRSHIEDLLPAGPSEAEVSDVLGRLGTPEEIVEAELVDIEEATGGRAGRSPLRTAIASLRPRDVLGMVLLLTGGAVLPPVGYLAGAALVGLSPRWSPAARLLLVALPCTAGMIVLTGLDGWYTPADLVEDPRRMLTGFLHLGFDVLPCTAVQVLALIAVRLLPGRLGAGRR</sequence>
<evidence type="ECO:0000256" key="1">
    <source>
        <dbReference type="SAM" id="Phobius"/>
    </source>
</evidence>
<dbReference type="Proteomes" id="UP001195724">
    <property type="component" value="Unassembled WGS sequence"/>
</dbReference>
<protein>
    <recommendedName>
        <fullName evidence="6">DUF1700 domain-containing protein</fullName>
    </recommendedName>
</protein>
<accession>A0A8T8HZU5</accession>
<evidence type="ECO:0008006" key="6">
    <source>
        <dbReference type="Google" id="ProtNLM"/>
    </source>
</evidence>
<organism evidence="3 4">
    <name type="scientific">Saccharothrix algeriensis</name>
    <dbReference type="NCBI Taxonomy" id="173560"/>
    <lineage>
        <taxon>Bacteria</taxon>
        <taxon>Bacillati</taxon>
        <taxon>Actinomycetota</taxon>
        <taxon>Actinomycetes</taxon>
        <taxon>Pseudonocardiales</taxon>
        <taxon>Pseudonocardiaceae</taxon>
        <taxon>Saccharothrix</taxon>
    </lineage>
</organism>
<reference evidence="3" key="2">
    <citation type="submission" date="2021-04" db="EMBL/GenBank/DDBJ databases">
        <title>Saccharothrix algeriensis WGS.</title>
        <authorList>
            <person name="Stuskova K."/>
            <person name="Hakalova E."/>
            <person name="Tebbal A.B."/>
            <person name="Eichmeier A."/>
        </authorList>
    </citation>
    <scope>NUCLEOTIDE SEQUENCE</scope>
    <source>
        <strain evidence="3">NRRL B-24137</strain>
    </source>
</reference>
<evidence type="ECO:0000313" key="3">
    <source>
        <dbReference type="EMBL" id="QTR04052.1"/>
    </source>
</evidence>
<feature type="transmembrane region" description="Helical" evidence="1">
    <location>
        <begin position="174"/>
        <end position="198"/>
    </location>
</feature>
<reference evidence="2 5" key="1">
    <citation type="submission" date="2021-01" db="EMBL/GenBank/DDBJ databases">
        <title>Sequencing the genomes of 1000 actinobacteria strains.</title>
        <authorList>
            <person name="Klenk H.-P."/>
        </authorList>
    </citation>
    <scope>NUCLEOTIDE SEQUENCE [LARGE SCALE GENOMIC DNA]</scope>
    <source>
        <strain evidence="2 5">DSM 44581</strain>
    </source>
</reference>
<keyword evidence="1" id="KW-0812">Transmembrane</keyword>
<dbReference type="Proteomes" id="UP000671828">
    <property type="component" value="Chromosome"/>
</dbReference>
<keyword evidence="1" id="KW-0472">Membrane</keyword>
<keyword evidence="5" id="KW-1185">Reference proteome</keyword>
<feature type="transmembrane region" description="Helical" evidence="1">
    <location>
        <begin position="137"/>
        <end position="154"/>
    </location>
</feature>
<dbReference type="AlphaFoldDB" id="A0A8T8HZU5"/>
<keyword evidence="1" id="KW-1133">Transmembrane helix</keyword>
<evidence type="ECO:0000313" key="5">
    <source>
        <dbReference type="Proteomes" id="UP001195724"/>
    </source>
</evidence>
<dbReference type="RefSeq" id="WP_204840838.1">
    <property type="nucleotide sequence ID" value="NZ_JAFBCL010000001.1"/>
</dbReference>
<gene>
    <name evidence="3" type="ORF">J7S33_03395</name>
    <name evidence="2" type="ORF">JOE68_000642</name>
</gene>
<dbReference type="Pfam" id="PF22564">
    <property type="entry name" value="HAAS"/>
    <property type="match status" value="1"/>
</dbReference>
<evidence type="ECO:0000313" key="2">
    <source>
        <dbReference type="EMBL" id="MBM7809777.1"/>
    </source>
</evidence>
<dbReference type="EMBL" id="JAFBCL010000001">
    <property type="protein sequence ID" value="MBM7809777.1"/>
    <property type="molecule type" value="Genomic_DNA"/>
</dbReference>